<evidence type="ECO:0000313" key="2">
    <source>
        <dbReference type="Proteomes" id="UP000183053"/>
    </source>
</evidence>
<dbReference type="STRING" id="47312.SAMN04489765_1371"/>
<dbReference type="AlphaFoldDB" id="A0A1H1CTJ4"/>
<organism evidence="1 2">
    <name type="scientific">Tsukamurella pulmonis</name>
    <dbReference type="NCBI Taxonomy" id="47312"/>
    <lineage>
        <taxon>Bacteria</taxon>
        <taxon>Bacillati</taxon>
        <taxon>Actinomycetota</taxon>
        <taxon>Actinomycetes</taxon>
        <taxon>Mycobacteriales</taxon>
        <taxon>Tsukamurellaceae</taxon>
        <taxon>Tsukamurella</taxon>
    </lineage>
</organism>
<keyword evidence="2" id="KW-1185">Reference proteome</keyword>
<dbReference type="EMBL" id="FNLF01000002">
    <property type="protein sequence ID" value="SDQ67617.1"/>
    <property type="molecule type" value="Genomic_DNA"/>
</dbReference>
<evidence type="ECO:0000313" key="1">
    <source>
        <dbReference type="EMBL" id="SDQ67617.1"/>
    </source>
</evidence>
<evidence type="ECO:0008006" key="3">
    <source>
        <dbReference type="Google" id="ProtNLM"/>
    </source>
</evidence>
<dbReference type="Proteomes" id="UP000183053">
    <property type="component" value="Unassembled WGS sequence"/>
</dbReference>
<name>A0A1H1CTJ4_9ACTN</name>
<dbReference type="SUPFAM" id="SSF159888">
    <property type="entry name" value="YdhG-like"/>
    <property type="match status" value="1"/>
</dbReference>
<accession>A0A1H1CTJ4</accession>
<protein>
    <recommendedName>
        <fullName evidence="3">YdhG-like domain-containing protein</fullName>
    </recommendedName>
</protein>
<gene>
    <name evidence="1" type="ORF">SAMN04489765_1371</name>
</gene>
<reference evidence="2" key="1">
    <citation type="submission" date="2016-10" db="EMBL/GenBank/DDBJ databases">
        <authorList>
            <person name="Varghese N."/>
            <person name="Submissions S."/>
        </authorList>
    </citation>
    <scope>NUCLEOTIDE SEQUENCE [LARGE SCALE GENOMIC DNA]</scope>
    <source>
        <strain evidence="2">DSM 44142</strain>
    </source>
</reference>
<sequence length="141" mass="15663">MGCGAFARRIPRADARHRLTRGHDMSSKDEKNLAQVIDKIAAMDEPRRTLMQRVHEVIMRTEPTLKPRIWYGMPAYARSAGASALITLRNDDRLNLAITEKADFRPAGGEDGALMPAAWFFETLDAATEKRIAAIARSVVG</sequence>
<proteinExistence type="predicted"/>